<dbReference type="Gene3D" id="3.40.50.300">
    <property type="entry name" value="P-loop containing nucleotide triphosphate hydrolases"/>
    <property type="match status" value="2"/>
</dbReference>
<evidence type="ECO:0000259" key="2">
    <source>
        <dbReference type="PROSITE" id="PS51192"/>
    </source>
</evidence>
<protein>
    <submittedName>
        <fullName evidence="4">Restriction endonuclease subunit R</fullName>
    </submittedName>
</protein>
<dbReference type="Proteomes" id="UP000093309">
    <property type="component" value="Unassembled WGS sequence"/>
</dbReference>
<dbReference type="STRING" id="512399.A8709_00665"/>
<keyword evidence="4" id="KW-0255">Endonuclease</keyword>
<dbReference type="PANTHER" id="PTHR47396">
    <property type="entry name" value="TYPE I RESTRICTION ENZYME ECOKI R PROTEIN"/>
    <property type="match status" value="1"/>
</dbReference>
<dbReference type="CDD" id="cd18032">
    <property type="entry name" value="DEXHc_RE_I_III_res"/>
    <property type="match status" value="1"/>
</dbReference>
<dbReference type="PROSITE" id="PS51194">
    <property type="entry name" value="HELICASE_CTER"/>
    <property type="match status" value="1"/>
</dbReference>
<dbReference type="SUPFAM" id="SSF56024">
    <property type="entry name" value="Phospholipase D/nuclease"/>
    <property type="match status" value="1"/>
</dbReference>
<dbReference type="SMART" id="SM00487">
    <property type="entry name" value="DEXDc"/>
    <property type="match status" value="1"/>
</dbReference>
<dbReference type="Pfam" id="PF00271">
    <property type="entry name" value="Helicase_C"/>
    <property type="match status" value="1"/>
</dbReference>
<dbReference type="InterPro" id="IPR014001">
    <property type="entry name" value="Helicase_ATP-bd"/>
</dbReference>
<accession>A0A1C1A8C2</accession>
<feature type="domain" description="Helicase C-terminal" evidence="3">
    <location>
        <begin position="533"/>
        <end position="694"/>
    </location>
</feature>
<dbReference type="PROSITE" id="PS51192">
    <property type="entry name" value="HELICASE_ATP_BIND_1"/>
    <property type="match status" value="1"/>
</dbReference>
<feature type="domain" description="PLD phosphodiesterase" evidence="1">
    <location>
        <begin position="197"/>
        <end position="228"/>
    </location>
</feature>
<dbReference type="GO" id="GO:0005829">
    <property type="term" value="C:cytosol"/>
    <property type="evidence" value="ECO:0007669"/>
    <property type="project" value="TreeGrafter"/>
</dbReference>
<proteinExistence type="predicted"/>
<evidence type="ECO:0000313" key="4">
    <source>
        <dbReference type="EMBL" id="OCT16861.1"/>
    </source>
</evidence>
<comment type="caution">
    <text evidence="4">The sequence shown here is derived from an EMBL/GenBank/DDBJ whole genome shotgun (WGS) entry which is preliminary data.</text>
</comment>
<keyword evidence="4" id="KW-0540">Nuclease</keyword>
<dbReference type="GO" id="GO:0006793">
    <property type="term" value="P:phosphorus metabolic process"/>
    <property type="evidence" value="ECO:0007669"/>
    <property type="project" value="UniProtKB-ARBA"/>
</dbReference>
<dbReference type="InterPro" id="IPR001736">
    <property type="entry name" value="PLipase_D/transphosphatidylase"/>
</dbReference>
<dbReference type="RefSeq" id="WP_065850582.1">
    <property type="nucleotide sequence ID" value="NZ_LYPC01000009.1"/>
</dbReference>
<dbReference type="GO" id="GO:0005524">
    <property type="term" value="F:ATP binding"/>
    <property type="evidence" value="ECO:0007669"/>
    <property type="project" value="InterPro"/>
</dbReference>
<dbReference type="PANTHER" id="PTHR47396:SF1">
    <property type="entry name" value="ATP-DEPENDENT HELICASE IRC3-RELATED"/>
    <property type="match status" value="1"/>
</dbReference>
<gene>
    <name evidence="4" type="ORF">A8709_00665</name>
</gene>
<feature type="domain" description="Helicase ATP-binding" evidence="2">
    <location>
        <begin position="328"/>
        <end position="480"/>
    </location>
</feature>
<dbReference type="InterPro" id="IPR021835">
    <property type="entry name" value="DUF3427"/>
</dbReference>
<dbReference type="SMART" id="SM00490">
    <property type="entry name" value="HELICc"/>
    <property type="match status" value="1"/>
</dbReference>
<dbReference type="InterPro" id="IPR001650">
    <property type="entry name" value="Helicase_C-like"/>
</dbReference>
<dbReference type="Gene3D" id="3.30.870.10">
    <property type="entry name" value="Endonuclease Chain A"/>
    <property type="match status" value="1"/>
</dbReference>
<dbReference type="Pfam" id="PF11907">
    <property type="entry name" value="DUF3427"/>
    <property type="match status" value="1"/>
</dbReference>
<name>A0A1C1A8C2_9BACL</name>
<keyword evidence="5" id="KW-1185">Reference proteome</keyword>
<evidence type="ECO:0000259" key="1">
    <source>
        <dbReference type="PROSITE" id="PS50035"/>
    </source>
</evidence>
<dbReference type="PROSITE" id="PS50035">
    <property type="entry name" value="PLD"/>
    <property type="match status" value="1"/>
</dbReference>
<dbReference type="EMBL" id="LYPC01000009">
    <property type="protein sequence ID" value="OCT16861.1"/>
    <property type="molecule type" value="Genomic_DNA"/>
</dbReference>
<dbReference type="GO" id="GO:0003677">
    <property type="term" value="F:DNA binding"/>
    <property type="evidence" value="ECO:0007669"/>
    <property type="project" value="InterPro"/>
</dbReference>
<evidence type="ECO:0000313" key="5">
    <source>
        <dbReference type="Proteomes" id="UP000093309"/>
    </source>
</evidence>
<dbReference type="GO" id="GO:0016787">
    <property type="term" value="F:hydrolase activity"/>
    <property type="evidence" value="ECO:0007669"/>
    <property type="project" value="InterPro"/>
</dbReference>
<evidence type="ECO:0000259" key="3">
    <source>
        <dbReference type="PROSITE" id="PS51194"/>
    </source>
</evidence>
<keyword evidence="4" id="KW-0378">Hydrolase</keyword>
<dbReference type="GO" id="GO:0004519">
    <property type="term" value="F:endonuclease activity"/>
    <property type="evidence" value="ECO:0007669"/>
    <property type="project" value="UniProtKB-KW"/>
</dbReference>
<dbReference type="CDD" id="cd18799">
    <property type="entry name" value="SF2_C_EcoAI-like"/>
    <property type="match status" value="1"/>
</dbReference>
<sequence>MREHRGVFEEILHKNKEYPSNQITYNLLPQNYNNALIQQVMKDISKSFRYLADQNQHAKILELTNQLRAIIPDLASYDLDMPLKAIHYRNDDISLPMYPELFLSHPLLLTNSTADPIHLFKALKYELLTADNAFFMVSFVRWSGLQLLIRALDDLRREDPSKKVKILTSTYLKITEPKALRRLLELPNVETKVFDSGRVSFHTKAYMFERKSSLNTVIIGSSNLTYSALQTGHEWNVKLPGDTYYSIYENARKTFQMYWDDQRAIQLSSDLISAYEKEYNNKKIMLVNPYLAAQHVDLVNVMNDDKSFTKKEIVPNKMQEGALRALGQTRLNGHNKGVVIAATGTGKTYLSAFDVKNFGADRVLFLAHRDEILESSRKTFAKIFDEANNLCGKLTGIEKDWDKPYLFSTVQTLSRDDVLEKFAPDYFDYIIVDEFHHAEAATYRRVIDYFKPKFLLGLTATPDRMDGRDVLAICDNNVVYEIRLRDALKEGLLTPFRYFGLSDPTIDYAQIEVLSNGQFVENELVRALNTHERVDYVINMINKFGHDGNVMTALGFCASIEHARYMTDEFTSRGYKAACLTSNDLPNERQDIISKLENDSDPLQIIFTVNIFNEGVDIPKVNLILFLRPTESATIFIQQLGRGLRKIAGKEYVTILDFIGNYQKSFIVPLALSDQHNHKAFDRDSLRIAIETEFADLPDGCFVDLEEVSRKEILKNIENIRMDRDLLLMELYNQFKRELGYSPELNDFLYYDGAPSLNFFISKYGSWVETKKKMKDINAFDIELLEDKAMLEVVQRLEDMLPLKWPYEFSVLSVAFEKGNITRGDVLDDLAYRFGIRVSEDIQGNKIDKAMEKLATKLVKQTWSFGSYDNGSFAGSTILQQIKENKEVFNYIKDRLEYGLAEFRRFYRPDVFFESQKNVVMYQNYTRNDLMYLFESPAKEGTWREGVSRVGDHYLLFINLNKGEKVADHLQYHDYFVDQQHFHWQSQNATSHESQRGQEFIHHTSMGIHLHLFVRKFEKMHNEVLPFTYLGEIDYMNSHGDKPMNINWKLHHPIPDAMYTDFIR</sequence>
<dbReference type="InterPro" id="IPR027417">
    <property type="entry name" value="P-loop_NTPase"/>
</dbReference>
<dbReference type="OrthoDB" id="9802848at2"/>
<dbReference type="InterPro" id="IPR058403">
    <property type="entry name" value="DUF8090"/>
</dbReference>
<dbReference type="InterPro" id="IPR006935">
    <property type="entry name" value="Helicase/UvrB_N"/>
</dbReference>
<dbReference type="InterPro" id="IPR050742">
    <property type="entry name" value="Helicase_Restrict-Modif_Enz"/>
</dbReference>
<dbReference type="Pfam" id="PF26350">
    <property type="entry name" value="DUF8090"/>
    <property type="match status" value="1"/>
</dbReference>
<reference evidence="5" key="1">
    <citation type="submission" date="2016-05" db="EMBL/GenBank/DDBJ databases">
        <title>Paenibacillus oryzae. sp. nov., isolated from the rice root.</title>
        <authorList>
            <person name="Zhang J."/>
            <person name="Zhang X."/>
        </authorList>
    </citation>
    <scope>NUCLEOTIDE SEQUENCE [LARGE SCALE GENOMIC DNA]</scope>
    <source>
        <strain evidence="5">KCTC13222</strain>
    </source>
</reference>
<dbReference type="SUPFAM" id="SSF52540">
    <property type="entry name" value="P-loop containing nucleoside triphosphate hydrolases"/>
    <property type="match status" value="1"/>
</dbReference>
<dbReference type="Pfam" id="PF13091">
    <property type="entry name" value="PLDc_2"/>
    <property type="match status" value="1"/>
</dbReference>
<organism evidence="4 5">
    <name type="scientific">Paenibacillus pectinilyticus</name>
    <dbReference type="NCBI Taxonomy" id="512399"/>
    <lineage>
        <taxon>Bacteria</taxon>
        <taxon>Bacillati</taxon>
        <taxon>Bacillota</taxon>
        <taxon>Bacilli</taxon>
        <taxon>Bacillales</taxon>
        <taxon>Paenibacillaceae</taxon>
        <taxon>Paenibacillus</taxon>
    </lineage>
</organism>
<dbReference type="Pfam" id="PF04851">
    <property type="entry name" value="ResIII"/>
    <property type="match status" value="1"/>
</dbReference>
<dbReference type="InterPro" id="IPR025202">
    <property type="entry name" value="PLD-like_dom"/>
</dbReference>
<dbReference type="AlphaFoldDB" id="A0A1C1A8C2"/>